<accession>A0A316ZHB8</accession>
<dbReference type="PANTHER" id="PTHR34154">
    <property type="entry name" value="ALKALI-SENSITIVE LINKAGE PROTEIN 1"/>
    <property type="match status" value="1"/>
</dbReference>
<dbReference type="GO" id="GO:0009277">
    <property type="term" value="C:fungal-type cell wall"/>
    <property type="evidence" value="ECO:0007669"/>
    <property type="project" value="TreeGrafter"/>
</dbReference>
<name>A0A316ZHB8_9BASI</name>
<dbReference type="Proteomes" id="UP000245946">
    <property type="component" value="Unassembled WGS sequence"/>
</dbReference>
<dbReference type="AlphaFoldDB" id="A0A316ZHB8"/>
<dbReference type="InterPro" id="IPR017853">
    <property type="entry name" value="GH"/>
</dbReference>
<feature type="non-terminal residue" evidence="2">
    <location>
        <position position="1"/>
    </location>
</feature>
<evidence type="ECO:0000313" key="3">
    <source>
        <dbReference type="Proteomes" id="UP000245946"/>
    </source>
</evidence>
<dbReference type="PANTHER" id="PTHR34154:SF14">
    <property type="entry name" value="ASL1-LIKE GLYCOSYL HYDROLASE CATALYTIC DOMAIN-CONTAINING PROTEIN"/>
    <property type="match status" value="1"/>
</dbReference>
<dbReference type="Pfam" id="PF11790">
    <property type="entry name" value="Glyco_hydro_cc"/>
    <property type="match status" value="1"/>
</dbReference>
<dbReference type="SUPFAM" id="SSF51445">
    <property type="entry name" value="(Trans)glycosidases"/>
    <property type="match status" value="1"/>
</dbReference>
<evidence type="ECO:0000313" key="2">
    <source>
        <dbReference type="EMBL" id="PWN99673.1"/>
    </source>
</evidence>
<dbReference type="OrthoDB" id="5959761at2759"/>
<dbReference type="GO" id="GO:0071966">
    <property type="term" value="P:fungal-type cell wall polysaccharide metabolic process"/>
    <property type="evidence" value="ECO:0007669"/>
    <property type="project" value="TreeGrafter"/>
</dbReference>
<sequence>GFNEMDFVGEGSSGGSAFSKYVDVWNNIIVPKATGDTLLISPSSAYQAYEKQVGWFIGNVTRKPDILSVHIFQDTAEKALKILEHYRKYKMPMWITELACINYEGPTRYCSQDETNTFWQTIIPKLEADKDV</sequence>
<evidence type="ECO:0000259" key="1">
    <source>
        <dbReference type="Pfam" id="PF11790"/>
    </source>
</evidence>
<feature type="non-terminal residue" evidence="2">
    <location>
        <position position="132"/>
    </location>
</feature>
<feature type="domain" description="Asl1-like glycosyl hydrolase catalytic" evidence="1">
    <location>
        <begin position="1"/>
        <end position="132"/>
    </location>
</feature>
<dbReference type="RefSeq" id="XP_025599952.1">
    <property type="nucleotide sequence ID" value="XM_025739851.1"/>
</dbReference>
<keyword evidence="3" id="KW-1185">Reference proteome</keyword>
<dbReference type="InterPro" id="IPR053183">
    <property type="entry name" value="ASL1"/>
</dbReference>
<organism evidence="2 3">
    <name type="scientific">Tilletiopsis washingtonensis</name>
    <dbReference type="NCBI Taxonomy" id="58919"/>
    <lineage>
        <taxon>Eukaryota</taxon>
        <taxon>Fungi</taxon>
        <taxon>Dikarya</taxon>
        <taxon>Basidiomycota</taxon>
        <taxon>Ustilaginomycotina</taxon>
        <taxon>Exobasidiomycetes</taxon>
        <taxon>Entylomatales</taxon>
        <taxon>Entylomatales incertae sedis</taxon>
        <taxon>Tilletiopsis</taxon>
    </lineage>
</organism>
<gene>
    <name evidence="2" type="ORF">FA09DRAFT_283516</name>
</gene>
<proteinExistence type="predicted"/>
<dbReference type="STRING" id="58919.A0A316ZHB8"/>
<dbReference type="EMBL" id="KZ819287">
    <property type="protein sequence ID" value="PWN99673.1"/>
    <property type="molecule type" value="Genomic_DNA"/>
</dbReference>
<protein>
    <recommendedName>
        <fullName evidence="1">Asl1-like glycosyl hydrolase catalytic domain-containing protein</fullName>
    </recommendedName>
</protein>
<dbReference type="InterPro" id="IPR024655">
    <property type="entry name" value="Asl1_glyco_hydro_catalytic"/>
</dbReference>
<dbReference type="GeneID" id="37267397"/>
<reference evidence="2 3" key="1">
    <citation type="journal article" date="2018" name="Mol. Biol. Evol.">
        <title>Broad Genomic Sampling Reveals a Smut Pathogenic Ancestry of the Fungal Clade Ustilaginomycotina.</title>
        <authorList>
            <person name="Kijpornyongpan T."/>
            <person name="Mondo S.J."/>
            <person name="Barry K."/>
            <person name="Sandor L."/>
            <person name="Lee J."/>
            <person name="Lipzen A."/>
            <person name="Pangilinan J."/>
            <person name="LaButti K."/>
            <person name="Hainaut M."/>
            <person name="Henrissat B."/>
            <person name="Grigoriev I.V."/>
            <person name="Spatafora J.W."/>
            <person name="Aime M.C."/>
        </authorList>
    </citation>
    <scope>NUCLEOTIDE SEQUENCE [LARGE SCALE GENOMIC DNA]</scope>
    <source>
        <strain evidence="2 3">MCA 4186</strain>
    </source>
</reference>